<organism evidence="20 21">
    <name type="scientific">Thalassococcus arenae</name>
    <dbReference type="NCBI Taxonomy" id="2851652"/>
    <lineage>
        <taxon>Bacteria</taxon>
        <taxon>Pseudomonadati</taxon>
        <taxon>Pseudomonadota</taxon>
        <taxon>Alphaproteobacteria</taxon>
        <taxon>Rhodobacterales</taxon>
        <taxon>Roseobacteraceae</taxon>
        <taxon>Thalassococcus</taxon>
    </lineage>
</organism>
<evidence type="ECO:0000256" key="6">
    <source>
        <dbReference type="ARBA" id="ARBA00022741"/>
    </source>
</evidence>
<evidence type="ECO:0000256" key="15">
    <source>
        <dbReference type="ARBA" id="ARBA00031910"/>
    </source>
</evidence>
<dbReference type="InterPro" id="IPR001789">
    <property type="entry name" value="Sig_transdc_resp-reg_receiver"/>
</dbReference>
<dbReference type="InterPro" id="IPR025944">
    <property type="entry name" value="Sigma_54_int_dom_CS"/>
</dbReference>
<feature type="modified residue" description="4-aspartylphosphate" evidence="17">
    <location>
        <position position="53"/>
    </location>
</feature>
<dbReference type="Proteomes" id="UP001166293">
    <property type="component" value="Unassembled WGS sequence"/>
</dbReference>
<reference evidence="20" key="1">
    <citation type="submission" date="2021-06" db="EMBL/GenBank/DDBJ databases">
        <title>Thalassococcus sp. CAU 1522 isolated from sea sand, Republic of Korea.</title>
        <authorList>
            <person name="Kim W."/>
        </authorList>
    </citation>
    <scope>NUCLEOTIDE SEQUENCE</scope>
    <source>
        <strain evidence="20">CAU 1522</strain>
    </source>
</reference>
<keyword evidence="12" id="KW-0804">Transcription</keyword>
<keyword evidence="5 17" id="KW-0597">Phosphoprotein</keyword>
<keyword evidence="7" id="KW-0067">ATP-binding</keyword>
<sequence length="456" mass="50304">MDGTVLVADDDRTIRTVLTQALTRAGCKVHATSSLTTLMRWVGEGKGDVVISDVVMPDGNGLEMLPKISADRPDLPVIVISAQNTIMTAIQAAEAEAYDYLPKPFDLPDLMKRTARALENRKKLPRRDDPVLDADGPEELPLVGKTPAMQALYRLVAKVMNTDLPVLISGESGTGKSLIARAIHDFSDRRTLPFVTVTAADLADLEGPARVLARVKGGTLLIDELGDIGDEIQARIVRMMDVPGEHVPRFMATSQGDLARRMEEGKVRRDLFYRLSGATLAVPSLRERVEDIALLTDHFLARTEREGGTKRWLSKDAAELFRAYSWPGNVRQLENVVRRLSLTARGEEIARSEVEAVLGHQPETGPILRGGDGEKLGTSVARHLRRYFDLHGAMLPPPGLYQRILREVEAPLIEIALDATGGNQAKCADLLGINRNTLRKKITDLDIRVTRRRKLM</sequence>
<evidence type="ECO:0000256" key="14">
    <source>
        <dbReference type="ARBA" id="ARBA00029881"/>
    </source>
</evidence>
<name>A0ABS6N9I9_9RHOB</name>
<evidence type="ECO:0000259" key="19">
    <source>
        <dbReference type="PROSITE" id="PS50110"/>
    </source>
</evidence>
<dbReference type="PROSITE" id="PS50110">
    <property type="entry name" value="RESPONSE_REGULATORY"/>
    <property type="match status" value="1"/>
</dbReference>
<dbReference type="SMART" id="SM00448">
    <property type="entry name" value="REC"/>
    <property type="match status" value="1"/>
</dbReference>
<keyword evidence="6" id="KW-0547">Nucleotide-binding</keyword>
<dbReference type="CDD" id="cd00009">
    <property type="entry name" value="AAA"/>
    <property type="match status" value="1"/>
</dbReference>
<dbReference type="InterPro" id="IPR025662">
    <property type="entry name" value="Sigma_54_int_dom_ATP-bd_1"/>
</dbReference>
<feature type="domain" description="Response regulatory" evidence="19">
    <location>
        <begin position="4"/>
        <end position="118"/>
    </location>
</feature>
<evidence type="ECO:0000256" key="10">
    <source>
        <dbReference type="ARBA" id="ARBA00023125"/>
    </source>
</evidence>
<dbReference type="PANTHER" id="PTHR32071:SF95">
    <property type="entry name" value="DNA-BINDING TRANSCRIPTIONAL REGULATOR NTRC"/>
    <property type="match status" value="1"/>
</dbReference>
<evidence type="ECO:0000313" key="20">
    <source>
        <dbReference type="EMBL" id="MBV2360682.1"/>
    </source>
</evidence>
<dbReference type="Pfam" id="PF14532">
    <property type="entry name" value="Sigma54_activ_2"/>
    <property type="match status" value="1"/>
</dbReference>
<keyword evidence="9" id="KW-0805">Transcription regulation</keyword>
<evidence type="ECO:0000256" key="11">
    <source>
        <dbReference type="ARBA" id="ARBA00023159"/>
    </source>
</evidence>
<dbReference type="InterPro" id="IPR002197">
    <property type="entry name" value="HTH_Fis"/>
</dbReference>
<dbReference type="Pfam" id="PF02954">
    <property type="entry name" value="HTH_8"/>
    <property type="match status" value="1"/>
</dbReference>
<dbReference type="InterPro" id="IPR003593">
    <property type="entry name" value="AAA+_ATPase"/>
</dbReference>
<keyword evidence="4" id="KW-0678">Repressor</keyword>
<comment type="caution">
    <text evidence="20">The sequence shown here is derived from an EMBL/GenBank/DDBJ whole genome shotgun (WGS) entry which is preliminary data.</text>
</comment>
<evidence type="ECO:0000256" key="9">
    <source>
        <dbReference type="ARBA" id="ARBA00023015"/>
    </source>
</evidence>
<keyword evidence="10" id="KW-0238">DNA-binding</keyword>
<dbReference type="SMART" id="SM00382">
    <property type="entry name" value="AAA"/>
    <property type="match status" value="1"/>
</dbReference>
<protein>
    <recommendedName>
        <fullName evidence="2">DNA-binding transcriptional regulator NtrC</fullName>
    </recommendedName>
    <alternativeName>
        <fullName evidence="14">Nitrogen regulation protein NR(I)</fullName>
    </alternativeName>
    <alternativeName>
        <fullName evidence="15">Nitrogen regulator I</fullName>
    </alternativeName>
</protein>
<evidence type="ECO:0000256" key="4">
    <source>
        <dbReference type="ARBA" id="ARBA00022491"/>
    </source>
</evidence>
<comment type="subcellular location">
    <subcellularLocation>
        <location evidence="1">Cytoplasm</location>
    </subcellularLocation>
</comment>
<evidence type="ECO:0000259" key="18">
    <source>
        <dbReference type="PROSITE" id="PS50045"/>
    </source>
</evidence>
<keyword evidence="13" id="KW-0535">Nitrogen fixation</keyword>
<evidence type="ECO:0000313" key="21">
    <source>
        <dbReference type="Proteomes" id="UP001166293"/>
    </source>
</evidence>
<dbReference type="PROSITE" id="PS00688">
    <property type="entry name" value="SIGMA54_INTERACT_3"/>
    <property type="match status" value="1"/>
</dbReference>
<evidence type="ECO:0000256" key="2">
    <source>
        <dbReference type="ARBA" id="ARBA00019059"/>
    </source>
</evidence>
<evidence type="ECO:0000256" key="16">
    <source>
        <dbReference type="ARBA" id="ARBA00043886"/>
    </source>
</evidence>
<dbReference type="PANTHER" id="PTHR32071">
    <property type="entry name" value="TRANSCRIPTIONAL REGULATORY PROTEIN"/>
    <property type="match status" value="1"/>
</dbReference>
<evidence type="ECO:0000256" key="3">
    <source>
        <dbReference type="ARBA" id="ARBA00022490"/>
    </source>
</evidence>
<keyword evidence="11" id="KW-0010">Activator</keyword>
<proteinExistence type="predicted"/>
<keyword evidence="21" id="KW-1185">Reference proteome</keyword>
<evidence type="ECO:0000256" key="8">
    <source>
        <dbReference type="ARBA" id="ARBA00023012"/>
    </source>
</evidence>
<dbReference type="InterPro" id="IPR002078">
    <property type="entry name" value="Sigma_54_int"/>
</dbReference>
<keyword evidence="8" id="KW-0902">Two-component regulatory system</keyword>
<evidence type="ECO:0000256" key="12">
    <source>
        <dbReference type="ARBA" id="ARBA00023163"/>
    </source>
</evidence>
<dbReference type="Pfam" id="PF00072">
    <property type="entry name" value="Response_reg"/>
    <property type="match status" value="1"/>
</dbReference>
<evidence type="ECO:0000256" key="5">
    <source>
        <dbReference type="ARBA" id="ARBA00022553"/>
    </source>
</evidence>
<evidence type="ECO:0000256" key="17">
    <source>
        <dbReference type="PROSITE-ProRule" id="PRU00169"/>
    </source>
</evidence>
<dbReference type="InterPro" id="IPR058031">
    <property type="entry name" value="AAA_lid_NorR"/>
</dbReference>
<evidence type="ECO:0000256" key="13">
    <source>
        <dbReference type="ARBA" id="ARBA00023231"/>
    </source>
</evidence>
<dbReference type="RefSeq" id="WP_217778992.1">
    <property type="nucleotide sequence ID" value="NZ_JAHRWL010000002.1"/>
</dbReference>
<evidence type="ECO:0000256" key="7">
    <source>
        <dbReference type="ARBA" id="ARBA00022840"/>
    </source>
</evidence>
<keyword evidence="3" id="KW-0963">Cytoplasm</keyword>
<comment type="function">
    <text evidence="16">Member of the two-component regulatory system NtrB/NtrC, which controls expression of the nitrogen-regulated (ntr) genes in response to nitrogen limitation. Phosphorylated NtrC binds directly to DNA and stimulates the formation of open promoter-sigma54-RNA polymerase complexes.</text>
</comment>
<evidence type="ECO:0000256" key="1">
    <source>
        <dbReference type="ARBA" id="ARBA00004496"/>
    </source>
</evidence>
<gene>
    <name evidence="20" type="ORF">KUH32_12920</name>
</gene>
<accession>A0ABS6N9I9</accession>
<dbReference type="Pfam" id="PF25601">
    <property type="entry name" value="AAA_lid_14"/>
    <property type="match status" value="1"/>
</dbReference>
<dbReference type="PROSITE" id="PS50045">
    <property type="entry name" value="SIGMA54_INTERACT_4"/>
    <property type="match status" value="1"/>
</dbReference>
<feature type="domain" description="Sigma-54 factor interaction" evidence="18">
    <location>
        <begin position="142"/>
        <end position="342"/>
    </location>
</feature>
<dbReference type="EMBL" id="JAHRWL010000002">
    <property type="protein sequence ID" value="MBV2360682.1"/>
    <property type="molecule type" value="Genomic_DNA"/>
</dbReference>
<dbReference type="PROSITE" id="PS00675">
    <property type="entry name" value="SIGMA54_INTERACT_1"/>
    <property type="match status" value="1"/>
</dbReference>